<evidence type="ECO:0000256" key="2">
    <source>
        <dbReference type="SAM" id="Phobius"/>
    </source>
</evidence>
<dbReference type="NCBIfam" id="NF004326">
    <property type="entry name" value="PRK05720.1"/>
    <property type="match status" value="1"/>
</dbReference>
<dbReference type="GO" id="GO:0046523">
    <property type="term" value="F:S-methyl-5-thioribose-1-phosphate isomerase activity"/>
    <property type="evidence" value="ECO:0007669"/>
    <property type="project" value="UniProtKB-EC"/>
</dbReference>
<evidence type="ECO:0000256" key="1">
    <source>
        <dbReference type="ARBA" id="ARBA00023235"/>
    </source>
</evidence>
<dbReference type="NCBIfam" id="TIGR00524">
    <property type="entry name" value="eIF-2B_rel"/>
    <property type="match status" value="1"/>
</dbReference>
<proteinExistence type="inferred from homology"/>
<accession>A0A3B0UI23</accession>
<dbReference type="Pfam" id="PF01008">
    <property type="entry name" value="IF-2B"/>
    <property type="match status" value="1"/>
</dbReference>
<dbReference type="NCBIfam" id="TIGR00512">
    <property type="entry name" value="salvage_mtnA"/>
    <property type="match status" value="1"/>
</dbReference>
<reference evidence="3" key="1">
    <citation type="submission" date="2018-06" db="EMBL/GenBank/DDBJ databases">
        <authorList>
            <person name="Zhirakovskaya E."/>
        </authorList>
    </citation>
    <scope>NUCLEOTIDE SEQUENCE</scope>
</reference>
<dbReference type="InterPro" id="IPR027363">
    <property type="entry name" value="M1Pi_N"/>
</dbReference>
<dbReference type="EMBL" id="UOET01000495">
    <property type="protein sequence ID" value="VAW30278.1"/>
    <property type="molecule type" value="Genomic_DNA"/>
</dbReference>
<dbReference type="Gene3D" id="3.40.50.10470">
    <property type="entry name" value="Translation initiation factor eif-2b, domain 2"/>
    <property type="match status" value="1"/>
</dbReference>
<dbReference type="EC" id="5.3.1.23" evidence="3"/>
<dbReference type="GO" id="GO:0019509">
    <property type="term" value="P:L-methionine salvage from methylthioadenosine"/>
    <property type="evidence" value="ECO:0007669"/>
    <property type="project" value="TreeGrafter"/>
</dbReference>
<dbReference type="InterPro" id="IPR042529">
    <property type="entry name" value="IF_2B-like_C"/>
</dbReference>
<dbReference type="PANTHER" id="PTHR43475:SF1">
    <property type="entry name" value="METHYLTHIORIBOSE-1-PHOSPHATE ISOMERASE"/>
    <property type="match status" value="1"/>
</dbReference>
<keyword evidence="1 3" id="KW-0413">Isomerase</keyword>
<feature type="transmembrane region" description="Helical" evidence="2">
    <location>
        <begin position="48"/>
        <end position="71"/>
    </location>
</feature>
<organism evidence="3">
    <name type="scientific">hydrothermal vent metagenome</name>
    <dbReference type="NCBI Taxonomy" id="652676"/>
    <lineage>
        <taxon>unclassified sequences</taxon>
        <taxon>metagenomes</taxon>
        <taxon>ecological metagenomes</taxon>
    </lineage>
</organism>
<dbReference type="PANTHER" id="PTHR43475">
    <property type="entry name" value="METHYLTHIORIBOSE-1-PHOSPHATE ISOMERASE"/>
    <property type="match status" value="1"/>
</dbReference>
<sequence length="347" mass="37884">MKVGDTSYQTVWMEGTSVFMIQQNLLPFQFKIHECKTYWDTCIAITDMMVRGAGAIGAAAGFAMAQAFLSINTRERLKMIREARSDIENTRPTAKNLFYAVDKVYRAGLVSVEDAVAEAQKVAEEDAEFSKAIGEYGSVLIHEKASILTHCNAGWLAFVDYGTALAPVYLAKRQGKEVFVYVDETRPRGQGARLTAWELKNDNVPHVIIPDNAAASLMAQGKIDMVITGADRIAANGDTANKIGTLGRAILAKEFDVPFYIAAPTSTFDMECATGKEIPIEERSQDEVLYQTGTDDNGNLIKVRVCSPGSGAYNPAFDVTPAKYITGIITEKGIVKADKLSIKKLIT</sequence>
<dbReference type="SUPFAM" id="SSF100950">
    <property type="entry name" value="NagB/RpiA/CoA transferase-like"/>
    <property type="match status" value="1"/>
</dbReference>
<keyword evidence="2" id="KW-0472">Membrane</keyword>
<name>A0A3B0UI23_9ZZZZ</name>
<dbReference type="AlphaFoldDB" id="A0A3B0UI23"/>
<evidence type="ECO:0000313" key="3">
    <source>
        <dbReference type="EMBL" id="VAW30278.1"/>
    </source>
</evidence>
<dbReference type="Gene3D" id="1.20.120.420">
    <property type="entry name" value="translation initiation factor eif-2b, domain 1"/>
    <property type="match status" value="1"/>
</dbReference>
<keyword evidence="2" id="KW-0812">Transmembrane</keyword>
<dbReference type="InterPro" id="IPR000649">
    <property type="entry name" value="IF-2B-related"/>
</dbReference>
<dbReference type="InterPro" id="IPR005251">
    <property type="entry name" value="IF-M1Pi"/>
</dbReference>
<protein>
    <submittedName>
        <fullName evidence="3">Methylthioribose-1-phosphate isomerase</fullName>
        <ecNumber evidence="3">5.3.1.23</ecNumber>
    </submittedName>
</protein>
<gene>
    <name evidence="3" type="ORF">MNBD_BACTEROID07-1207</name>
</gene>
<dbReference type="FunFam" id="3.40.50.10470:FF:000006">
    <property type="entry name" value="Methylthioribose-1-phosphate isomerase"/>
    <property type="match status" value="1"/>
</dbReference>
<dbReference type="HAMAP" id="MF_01678">
    <property type="entry name" value="Salvage_MtnA"/>
    <property type="match status" value="1"/>
</dbReference>
<keyword evidence="2" id="KW-1133">Transmembrane helix</keyword>
<dbReference type="InterPro" id="IPR011559">
    <property type="entry name" value="Initiation_fac_2B_a/b/d"/>
</dbReference>
<dbReference type="InterPro" id="IPR037171">
    <property type="entry name" value="NagB/RpiA_transferase-like"/>
</dbReference>